<dbReference type="EnsemblMetazoa" id="GAUT000400-RA">
    <property type="protein sequence ID" value="GAUT000400-PA"/>
    <property type="gene ID" value="GAUT000400"/>
</dbReference>
<sequence length="259" mass="29430">MDELIKVDCYWPGPVACLRGAVAPTTPTRAACLCWAVAPPTPATPASPRAVLCLNCSARICADATQAMPLLLPKEISVVSQQEMHMRLTNAGCKYKLKGLRATVVFSSWQVFTRKTWEGHREINLNDFDIARFFPILISKGRYYLWSTKNQRIAKADQLTGVDACREVENISRQRPRHRNVDVRPPNKRRRHGRRGGRRGRGGDSGHQRRPEIVIHITNAKRLRCQLHEEITIPLPIRADLKYLDCAEWSQITLNFADQ</sequence>
<reference evidence="2" key="1">
    <citation type="submission" date="2020-05" db="UniProtKB">
        <authorList>
            <consortium name="EnsemblMetazoa"/>
        </authorList>
    </citation>
    <scope>IDENTIFICATION</scope>
    <source>
        <strain evidence="2">TTRI</strain>
    </source>
</reference>
<dbReference type="VEuPathDB" id="VectorBase:GAUT000400"/>
<evidence type="ECO:0000313" key="3">
    <source>
        <dbReference type="Proteomes" id="UP000078200"/>
    </source>
</evidence>
<evidence type="ECO:0000256" key="1">
    <source>
        <dbReference type="SAM" id="MobiDB-lite"/>
    </source>
</evidence>
<proteinExistence type="predicted"/>
<organism evidence="2 3">
    <name type="scientific">Glossina austeni</name>
    <name type="common">Savannah tsetse fly</name>
    <dbReference type="NCBI Taxonomy" id="7395"/>
    <lineage>
        <taxon>Eukaryota</taxon>
        <taxon>Metazoa</taxon>
        <taxon>Ecdysozoa</taxon>
        <taxon>Arthropoda</taxon>
        <taxon>Hexapoda</taxon>
        <taxon>Insecta</taxon>
        <taxon>Pterygota</taxon>
        <taxon>Neoptera</taxon>
        <taxon>Endopterygota</taxon>
        <taxon>Diptera</taxon>
        <taxon>Brachycera</taxon>
        <taxon>Muscomorpha</taxon>
        <taxon>Hippoboscoidea</taxon>
        <taxon>Glossinidae</taxon>
        <taxon>Glossina</taxon>
    </lineage>
</organism>
<dbReference type="Proteomes" id="UP000078200">
    <property type="component" value="Unassembled WGS sequence"/>
</dbReference>
<accession>A0A1A9UD23</accession>
<keyword evidence="3" id="KW-1185">Reference proteome</keyword>
<feature type="compositionally biased region" description="Basic and acidic residues" evidence="1">
    <location>
        <begin position="201"/>
        <end position="212"/>
    </location>
</feature>
<protein>
    <submittedName>
        <fullName evidence="2">Uncharacterized protein</fullName>
    </submittedName>
</protein>
<name>A0A1A9UD23_GLOAU</name>
<feature type="region of interest" description="Disordered" evidence="1">
    <location>
        <begin position="171"/>
        <end position="212"/>
    </location>
</feature>
<feature type="compositionally biased region" description="Basic residues" evidence="1">
    <location>
        <begin position="186"/>
        <end position="200"/>
    </location>
</feature>
<evidence type="ECO:0000313" key="2">
    <source>
        <dbReference type="EnsemblMetazoa" id="GAUT000400-PA"/>
    </source>
</evidence>
<dbReference type="AlphaFoldDB" id="A0A1A9UD23"/>